<keyword evidence="1" id="KW-0175">Coiled coil</keyword>
<dbReference type="STRING" id="1266660.A0A1G4ISX3"/>
<dbReference type="InterPro" id="IPR035278">
    <property type="entry name" value="DUF5355"/>
</dbReference>
<dbReference type="Pfam" id="PF17306">
    <property type="entry name" value="DUF5355"/>
    <property type="match status" value="1"/>
</dbReference>
<proteinExistence type="predicted"/>
<name>A0A1G4ISX3_9SACH</name>
<dbReference type="Proteomes" id="UP000190274">
    <property type="component" value="Chromosome B"/>
</dbReference>
<dbReference type="InterPro" id="IPR038499">
    <property type="entry name" value="BRO1_sf"/>
</dbReference>
<feature type="coiled-coil region" evidence="1">
    <location>
        <begin position="266"/>
        <end position="300"/>
    </location>
</feature>
<sequence length="386" mass="43467">MLLTNELPLKIPLDTALPPELSVLRQDAAHACEGESKLSYLYKVDVLGQLANKLLKYQSELPRPEIEEILCVTIIDMAFYYQQVAEDLIQKAYTDDLKEAWSNSSLYNKRSIGLLQYLGQTGLSTNSTHLGLVQTYSKCWALSQQLSVVMLSLSKLKSSICGKGSKDSRYDRLLEFQESDLKDLAKSSLLYSRLCIGCRNTCSQLSKSSIAASSHLLVKYLEALSFILLSLDRYKNDDCGMAIGLLESATSCLSEGLITSKQLKSIQESQKVKDKLSAKLNDIKKDSASLRDKLKLFNKQENVGKPQLHPFLQSTLQDFIVPLIMLLNYRYVKTNDKVLFQTVIRDHDELMRTWPQGKSPDVIGTIWSFDGEALREVSASSNVEYY</sequence>
<dbReference type="AlphaFoldDB" id="A0A1G4ISX3"/>
<protein>
    <submittedName>
        <fullName evidence="2">LADA_0B04698g1_1</fullName>
    </submittedName>
</protein>
<reference evidence="3" key="1">
    <citation type="submission" date="2016-03" db="EMBL/GenBank/DDBJ databases">
        <authorList>
            <person name="Devillers H."/>
        </authorList>
    </citation>
    <scope>NUCLEOTIDE SEQUENCE [LARGE SCALE GENOMIC DNA]</scope>
</reference>
<evidence type="ECO:0000313" key="2">
    <source>
        <dbReference type="EMBL" id="SCU80037.1"/>
    </source>
</evidence>
<dbReference type="GO" id="GO:0000122">
    <property type="term" value="P:negative regulation of transcription by RNA polymerase II"/>
    <property type="evidence" value="ECO:0007669"/>
    <property type="project" value="EnsemblFungi"/>
</dbReference>
<organism evidence="2 3">
    <name type="scientific">Lachancea dasiensis</name>
    <dbReference type="NCBI Taxonomy" id="1072105"/>
    <lineage>
        <taxon>Eukaryota</taxon>
        <taxon>Fungi</taxon>
        <taxon>Dikarya</taxon>
        <taxon>Ascomycota</taxon>
        <taxon>Saccharomycotina</taxon>
        <taxon>Saccharomycetes</taxon>
        <taxon>Saccharomycetales</taxon>
        <taxon>Saccharomycetaceae</taxon>
        <taxon>Lachancea</taxon>
    </lineage>
</organism>
<evidence type="ECO:0000256" key="1">
    <source>
        <dbReference type="SAM" id="Coils"/>
    </source>
</evidence>
<dbReference type="OrthoDB" id="4031940at2759"/>
<dbReference type="EMBL" id="LT598456">
    <property type="protein sequence ID" value="SCU80037.1"/>
    <property type="molecule type" value="Genomic_DNA"/>
</dbReference>
<dbReference type="GO" id="GO:0070481">
    <property type="term" value="P:nuclear-transcribed mRNA catabolic process, non-stop decay"/>
    <property type="evidence" value="ECO:0007669"/>
    <property type="project" value="EnsemblFungi"/>
</dbReference>
<keyword evidence="3" id="KW-1185">Reference proteome</keyword>
<gene>
    <name evidence="2" type="ORF">LADA_0B04698G</name>
</gene>
<evidence type="ECO:0000313" key="3">
    <source>
        <dbReference type="Proteomes" id="UP000190274"/>
    </source>
</evidence>
<dbReference type="Gene3D" id="1.25.40.280">
    <property type="entry name" value="alix/aip1 like domains"/>
    <property type="match status" value="1"/>
</dbReference>
<accession>A0A1G4ISX3</accession>